<keyword evidence="1" id="KW-0472">Membrane</keyword>
<keyword evidence="1" id="KW-0812">Transmembrane</keyword>
<proteinExistence type="predicted"/>
<dbReference type="EMBL" id="GIFC01007819">
    <property type="protein sequence ID" value="MXU89902.1"/>
    <property type="molecule type" value="Transcribed_RNA"/>
</dbReference>
<name>A0A6B0UJP7_IXORI</name>
<dbReference type="AlphaFoldDB" id="A0A6B0UJP7"/>
<keyword evidence="1" id="KW-1133">Transmembrane helix</keyword>
<organism evidence="3">
    <name type="scientific">Ixodes ricinus</name>
    <name type="common">Common tick</name>
    <name type="synonym">Acarus ricinus</name>
    <dbReference type="NCBI Taxonomy" id="34613"/>
    <lineage>
        <taxon>Eukaryota</taxon>
        <taxon>Metazoa</taxon>
        <taxon>Ecdysozoa</taxon>
        <taxon>Arthropoda</taxon>
        <taxon>Chelicerata</taxon>
        <taxon>Arachnida</taxon>
        <taxon>Acari</taxon>
        <taxon>Parasitiformes</taxon>
        <taxon>Ixodida</taxon>
        <taxon>Ixodoidea</taxon>
        <taxon>Ixodidae</taxon>
        <taxon>Ixodinae</taxon>
        <taxon>Ixodes</taxon>
    </lineage>
</organism>
<evidence type="ECO:0000313" key="3">
    <source>
        <dbReference type="EMBL" id="MXU89902.1"/>
    </source>
</evidence>
<evidence type="ECO:0000256" key="2">
    <source>
        <dbReference type="SAM" id="SignalP"/>
    </source>
</evidence>
<feature type="chain" id="PRO_5025658307" evidence="2">
    <location>
        <begin position="19"/>
        <end position="111"/>
    </location>
</feature>
<evidence type="ECO:0000256" key="1">
    <source>
        <dbReference type="SAM" id="Phobius"/>
    </source>
</evidence>
<feature type="transmembrane region" description="Helical" evidence="1">
    <location>
        <begin position="61"/>
        <end position="86"/>
    </location>
</feature>
<sequence length="111" mass="11488">MTSLFSGCCCCAGAAGWAACLGGTGSLGGFSSSLSFCISIKFPFTFSLPVMKALCGSSCPTAILNMSSSSMVMMQFAFPVLGLPLYTAPCSFFRSRVQTAAGLPLTKMLYS</sequence>
<feature type="signal peptide" evidence="2">
    <location>
        <begin position="1"/>
        <end position="18"/>
    </location>
</feature>
<accession>A0A6B0UJP7</accession>
<protein>
    <submittedName>
        <fullName evidence="3">Putative secreted protein</fullName>
    </submittedName>
</protein>
<keyword evidence="2" id="KW-0732">Signal</keyword>
<reference evidence="3" key="1">
    <citation type="submission" date="2019-12" db="EMBL/GenBank/DDBJ databases">
        <title>An insight into the sialome of adult female Ixodes ricinus ticks feeding for 6 days.</title>
        <authorList>
            <person name="Perner J."/>
            <person name="Ribeiro J.M.C."/>
        </authorList>
    </citation>
    <scope>NUCLEOTIDE SEQUENCE</scope>
    <source>
        <strain evidence="3">Semi-engorged</strain>
        <tissue evidence="3">Salivary glands</tissue>
    </source>
</reference>